<evidence type="ECO:0000256" key="4">
    <source>
        <dbReference type="SAM" id="Coils"/>
    </source>
</evidence>
<dbReference type="GO" id="GO:0005096">
    <property type="term" value="F:GTPase activator activity"/>
    <property type="evidence" value="ECO:0007669"/>
    <property type="project" value="UniProtKB-KW"/>
</dbReference>
<keyword evidence="1" id="KW-0343">GTPase activation</keyword>
<dbReference type="PANTHER" id="PTHR47219">
    <property type="entry name" value="RAB GTPASE-ACTIVATING PROTEIN 1-LIKE"/>
    <property type="match status" value="1"/>
</dbReference>
<dbReference type="SMART" id="SM00164">
    <property type="entry name" value="TBC"/>
    <property type="match status" value="1"/>
</dbReference>
<dbReference type="OrthoDB" id="295078at2759"/>
<reference evidence="7" key="1">
    <citation type="submission" date="2022-03" db="EMBL/GenBank/DDBJ databases">
        <authorList>
            <person name="Martin C."/>
        </authorList>
    </citation>
    <scope>NUCLEOTIDE SEQUENCE</scope>
</reference>
<evidence type="ECO:0000256" key="1">
    <source>
        <dbReference type="ARBA" id="ARBA00022468"/>
    </source>
</evidence>
<evidence type="ECO:0000256" key="5">
    <source>
        <dbReference type="SAM" id="MobiDB-lite"/>
    </source>
</evidence>
<dbReference type="Gene3D" id="1.10.8.270">
    <property type="entry name" value="putative rabgap domain of human tbc1 domain family member 14 like domains"/>
    <property type="match status" value="1"/>
</dbReference>
<evidence type="ECO:0000313" key="7">
    <source>
        <dbReference type="EMBL" id="CAH1785846.1"/>
    </source>
</evidence>
<dbReference type="AlphaFoldDB" id="A0A8S4NYW2"/>
<evidence type="ECO:0000256" key="3">
    <source>
        <dbReference type="ARBA" id="ARBA00023054"/>
    </source>
</evidence>
<evidence type="ECO:0000313" key="8">
    <source>
        <dbReference type="Proteomes" id="UP000749559"/>
    </source>
</evidence>
<feature type="coiled-coil region" evidence="4">
    <location>
        <begin position="461"/>
        <end position="530"/>
    </location>
</feature>
<feature type="region of interest" description="Disordered" evidence="5">
    <location>
        <begin position="1"/>
        <end position="20"/>
    </location>
</feature>
<name>A0A8S4NYW2_OWEFU</name>
<feature type="region of interest" description="Disordered" evidence="5">
    <location>
        <begin position="865"/>
        <end position="926"/>
    </location>
</feature>
<evidence type="ECO:0000256" key="2">
    <source>
        <dbReference type="ARBA" id="ARBA00022553"/>
    </source>
</evidence>
<keyword evidence="3 4" id="KW-0175">Coiled coil</keyword>
<feature type="compositionally biased region" description="Polar residues" evidence="5">
    <location>
        <begin position="57"/>
        <end position="67"/>
    </location>
</feature>
<dbReference type="InterPro" id="IPR050302">
    <property type="entry name" value="Rab_GAP_TBC_domain"/>
</dbReference>
<dbReference type="EMBL" id="CAIIXF020000006">
    <property type="protein sequence ID" value="CAH1785846.1"/>
    <property type="molecule type" value="Genomic_DNA"/>
</dbReference>
<dbReference type="Gene3D" id="1.10.10.750">
    <property type="entry name" value="Ypt/Rab-GAP domain of gyp1p, domain 1"/>
    <property type="match status" value="1"/>
</dbReference>
<dbReference type="InterPro" id="IPR000195">
    <property type="entry name" value="Rab-GAP-TBC_dom"/>
</dbReference>
<dbReference type="FunFam" id="1.10.8.270:FF:000003">
    <property type="entry name" value="Ecotropic viral integration site 5"/>
    <property type="match status" value="1"/>
</dbReference>
<feature type="domain" description="Rab-GAP TBC" evidence="6">
    <location>
        <begin position="132"/>
        <end position="317"/>
    </location>
</feature>
<dbReference type="FunFam" id="1.10.472.80:FF:000002">
    <property type="entry name" value="Ecotropic viral integration site 5"/>
    <property type="match status" value="1"/>
</dbReference>
<dbReference type="GO" id="GO:0031267">
    <property type="term" value="F:small GTPase binding"/>
    <property type="evidence" value="ECO:0007669"/>
    <property type="project" value="UniProtKB-ARBA"/>
</dbReference>
<comment type="caution">
    <text evidence="7">The sequence shown here is derived from an EMBL/GenBank/DDBJ whole genome shotgun (WGS) entry which is preliminary data.</text>
</comment>
<accession>A0A8S4NYW2</accession>
<organism evidence="7 8">
    <name type="scientific">Owenia fusiformis</name>
    <name type="common">Polychaete worm</name>
    <dbReference type="NCBI Taxonomy" id="6347"/>
    <lineage>
        <taxon>Eukaryota</taxon>
        <taxon>Metazoa</taxon>
        <taxon>Spiralia</taxon>
        <taxon>Lophotrochozoa</taxon>
        <taxon>Annelida</taxon>
        <taxon>Polychaeta</taxon>
        <taxon>Sedentaria</taxon>
        <taxon>Canalipalpata</taxon>
        <taxon>Sabellida</taxon>
        <taxon>Oweniida</taxon>
        <taxon>Oweniidae</taxon>
        <taxon>Owenia</taxon>
    </lineage>
</organism>
<keyword evidence="2" id="KW-0597">Phosphoprotein</keyword>
<sequence length="988" mass="111975">MDASSPQHSPKSPKFTKREDLVLLAKLEEANRALEIDEKSVSLSVPSDSPEVKGHSRQGSECSVLSGNSVSSHVSNLTFDEEISHSHNAAASPVKKKAAENDSWVQWGRIVNDWESYSKKKYPQIKDLVRKGIPHHFRGIVWQLLCNAHNSEHKDKYAEYLKTPSPCEKMIRRDIARTYPDHDFFKDKDGLGQESLFNVMKAYSLIDREVGYCQGSGFIVGLLLMQMPEEETFSVFAKLMQEYKLREMFKPSMIELGLCMYQLEGLIQELLPDLSIHFQQQGFHTSMYASSWFLTLFTMSLPIAISCRIVDLFLIEGIEIIFRVAIALLQTSESELLGLDMEGMLRYFQKDIPAKFEADPEALLDVAHLIKYSIKKMKKLEKEYSSVKSKEQEEQVELRRLRTENKLLKQRIDNLERENQTLADRLIQAQVTQATMQEEKFALKRDISTSKQREVDLVGKLDLAEKDVERLNQRTTNLTMAEGQAGIMIQQLQEEIKQLKLQIDNNNGAMRELREKIREMEELNRRLQKEPTSEIQSLQEELIASKLREAEANLSMKELKQRVNELDQFWKKHMEATNSPDSKKLSKSQMQHIQDELMSVKLREAQALSEHKEMKQKVMELETQNHICMHQMRRMDDEKAALKVLIDESEKREKECLHMIKEMERKSTNVSSKKKEEDMMSRIKDAEHSQAIAEMRQRIAELEIENQELVTAGQLKSTDDGEDDMAGKIADLQEQVWDLKMSRKMQSVSMMRLANIGCDSESDTESLDATITESDKFRSFMTEQMNSLDMNLDGENELTNGIQSAVSRDDCSTRELITITDDDSSKTADSAFLGSANMDITATNTSSMSNFSSLSNTPDLVSCWSDDASSTSSDHKLPPPGGASIDSKKRSSLTQCNTANNNYKQNVPVTDAGSGPSIPKHSLGNKVEDSNLFSDINTGTLSNNTQANALQTSAHKDIEGSRQDLGDTKGSFSGAEGVEVLDQIVTQV</sequence>
<feature type="region of interest" description="Disordered" evidence="5">
    <location>
        <begin position="38"/>
        <end position="67"/>
    </location>
</feature>
<evidence type="ECO:0000259" key="6">
    <source>
        <dbReference type="PROSITE" id="PS50086"/>
    </source>
</evidence>
<feature type="compositionally biased region" description="Polar residues" evidence="5">
    <location>
        <begin position="1"/>
        <end position="10"/>
    </location>
</feature>
<dbReference type="InterPro" id="IPR035969">
    <property type="entry name" value="Rab-GAP_TBC_sf"/>
</dbReference>
<keyword evidence="8" id="KW-1185">Reference proteome</keyword>
<dbReference type="SUPFAM" id="SSF47923">
    <property type="entry name" value="Ypt/Rab-GAP domain of gyp1p"/>
    <property type="match status" value="2"/>
</dbReference>
<dbReference type="PROSITE" id="PS50086">
    <property type="entry name" value="TBC_RABGAP"/>
    <property type="match status" value="1"/>
</dbReference>
<dbReference type="Gene3D" id="1.10.472.80">
    <property type="entry name" value="Ypt/Rab-GAP domain of gyp1p, domain 3"/>
    <property type="match status" value="1"/>
</dbReference>
<dbReference type="FunFam" id="1.10.10.750:FF:000003">
    <property type="entry name" value="GTPase activating protein (Evi5)"/>
    <property type="match status" value="1"/>
</dbReference>
<proteinExistence type="predicted"/>
<feature type="coiled-coil region" evidence="4">
    <location>
        <begin position="604"/>
        <end position="712"/>
    </location>
</feature>
<dbReference type="Proteomes" id="UP000749559">
    <property type="component" value="Unassembled WGS sequence"/>
</dbReference>
<dbReference type="Pfam" id="PF00566">
    <property type="entry name" value="RabGAP-TBC"/>
    <property type="match status" value="1"/>
</dbReference>
<dbReference type="PANTHER" id="PTHR47219:SF22">
    <property type="entry name" value="RAB-GAP TBC DOMAIN-CONTAINING PROTEIN"/>
    <property type="match status" value="1"/>
</dbReference>
<protein>
    <recommendedName>
        <fullName evidence="6">Rab-GAP TBC domain-containing protein</fullName>
    </recommendedName>
</protein>
<feature type="compositionally biased region" description="Polar residues" evidence="5">
    <location>
        <begin position="892"/>
        <end position="908"/>
    </location>
</feature>
<feature type="coiled-coil region" evidence="4">
    <location>
        <begin position="377"/>
        <end position="432"/>
    </location>
</feature>
<gene>
    <name evidence="7" type="ORF">OFUS_LOCUS11850</name>
</gene>